<dbReference type="Gene3D" id="1.10.760.10">
    <property type="entry name" value="Cytochrome c-like domain"/>
    <property type="match status" value="2"/>
</dbReference>
<evidence type="ECO:0000313" key="11">
    <source>
        <dbReference type="EMBL" id="OAI19817.1"/>
    </source>
</evidence>
<name>A0A177NP37_9GAMM</name>
<organism evidence="11 12">
    <name type="scientific">Methylomonas lenta</name>
    <dbReference type="NCBI Taxonomy" id="980561"/>
    <lineage>
        <taxon>Bacteria</taxon>
        <taxon>Pseudomonadati</taxon>
        <taxon>Pseudomonadota</taxon>
        <taxon>Gammaproteobacteria</taxon>
        <taxon>Methylococcales</taxon>
        <taxon>Methylococcaceae</taxon>
        <taxon>Methylomonas</taxon>
    </lineage>
</organism>
<keyword evidence="6 8" id="KW-0408">Iron</keyword>
<feature type="binding site" description="covalent" evidence="8">
    <location>
        <position position="143"/>
    </location>
    <ligand>
        <name>heme c</name>
        <dbReference type="ChEBI" id="CHEBI:61717"/>
    </ligand>
</feature>
<reference evidence="11 12" key="1">
    <citation type="submission" date="2016-03" db="EMBL/GenBank/DDBJ databases">
        <authorList>
            <person name="Ploux O."/>
        </authorList>
    </citation>
    <scope>NUCLEOTIDE SEQUENCE [LARGE SCALE GENOMIC DNA]</scope>
    <source>
        <strain evidence="11 12">R-45370</strain>
    </source>
</reference>
<dbReference type="GO" id="GO:0020037">
    <property type="term" value="F:heme binding"/>
    <property type="evidence" value="ECO:0007669"/>
    <property type="project" value="InterPro"/>
</dbReference>
<dbReference type="PRINTS" id="PR00606">
    <property type="entry name" value="CYTCHROMECID"/>
</dbReference>
<dbReference type="InterPro" id="IPR002324">
    <property type="entry name" value="Cyt_c_ID"/>
</dbReference>
<protein>
    <recommendedName>
        <fullName evidence="1">Cytochrome c-551</fullName>
    </recommendedName>
    <alternativeName>
        <fullName evidence="7">Cytochrome c551</fullName>
    </alternativeName>
</protein>
<dbReference type="Pfam" id="PF00034">
    <property type="entry name" value="Cytochrom_C"/>
    <property type="match status" value="1"/>
</dbReference>
<evidence type="ECO:0000256" key="9">
    <source>
        <dbReference type="SAM" id="SignalP"/>
    </source>
</evidence>
<gene>
    <name evidence="11" type="ORF">A1359_21520</name>
</gene>
<evidence type="ECO:0000256" key="1">
    <source>
        <dbReference type="ARBA" id="ARBA00021020"/>
    </source>
</evidence>
<keyword evidence="5" id="KW-0249">Electron transport</keyword>
<feature type="binding site" description="covalent" evidence="8">
    <location>
        <position position="192"/>
    </location>
    <ligand>
        <name>heme c</name>
        <dbReference type="ChEBI" id="CHEBI:61717"/>
    </ligand>
</feature>
<accession>A0A177NP37</accession>
<feature type="chain" id="PRO_5008069398" description="Cytochrome c-551" evidence="9">
    <location>
        <begin position="27"/>
        <end position="214"/>
    </location>
</feature>
<dbReference type="RefSeq" id="WP_066978461.1">
    <property type="nucleotide sequence ID" value="NZ_LUUI01000061.1"/>
</dbReference>
<dbReference type="GO" id="GO:0009055">
    <property type="term" value="F:electron transfer activity"/>
    <property type="evidence" value="ECO:0007669"/>
    <property type="project" value="InterPro"/>
</dbReference>
<dbReference type="AlphaFoldDB" id="A0A177NP37"/>
<keyword evidence="3 8" id="KW-0349">Heme</keyword>
<comment type="PTM">
    <text evidence="8">Binds 1 heme c group covalently per subunit.</text>
</comment>
<keyword evidence="4 8" id="KW-0479">Metal-binding</keyword>
<evidence type="ECO:0000256" key="4">
    <source>
        <dbReference type="ARBA" id="ARBA00022723"/>
    </source>
</evidence>
<dbReference type="Proteomes" id="UP000078476">
    <property type="component" value="Unassembled WGS sequence"/>
</dbReference>
<dbReference type="OrthoDB" id="9814063at2"/>
<feature type="domain" description="Cytochrome c" evidence="10">
    <location>
        <begin position="129"/>
        <end position="214"/>
    </location>
</feature>
<feature type="signal peptide" evidence="9">
    <location>
        <begin position="1"/>
        <end position="26"/>
    </location>
</feature>
<dbReference type="STRING" id="980561.A1359_21520"/>
<comment type="caution">
    <text evidence="11">The sequence shown here is derived from an EMBL/GenBank/DDBJ whole genome shotgun (WGS) entry which is preliminary data.</text>
</comment>
<evidence type="ECO:0000256" key="5">
    <source>
        <dbReference type="ARBA" id="ARBA00022982"/>
    </source>
</evidence>
<dbReference type="GO" id="GO:0005506">
    <property type="term" value="F:iron ion binding"/>
    <property type="evidence" value="ECO:0007669"/>
    <property type="project" value="InterPro"/>
</dbReference>
<evidence type="ECO:0000256" key="2">
    <source>
        <dbReference type="ARBA" id="ARBA00022448"/>
    </source>
</evidence>
<sequence>MQAINYFRSILAFSFIFLATSSQSLAAPNQIKLPPETAKLPVSDLPGYNLATQKCMICHSVDYIQYQPPGMSQAQWTAEVAKMEHSYGASLSKADIKSIGAYLAVVYGTAKATDSGIIAASVVNPPKAEAAPQAQDLLNSNGCMGCHAIDEKRLGPSFKTIASKYQQQAEAQNMLASSMQKGGVGKWGEIPMPPMASLNAEQARILAKFILEQQ</sequence>
<evidence type="ECO:0000313" key="12">
    <source>
        <dbReference type="Proteomes" id="UP000078476"/>
    </source>
</evidence>
<keyword evidence="12" id="KW-1185">Reference proteome</keyword>
<evidence type="ECO:0000259" key="10">
    <source>
        <dbReference type="PROSITE" id="PS51007"/>
    </source>
</evidence>
<keyword evidence="2" id="KW-0813">Transport</keyword>
<feature type="binding site" description="covalent" evidence="8">
    <location>
        <position position="147"/>
    </location>
    <ligand>
        <name>heme c</name>
        <dbReference type="ChEBI" id="CHEBI:61717"/>
    </ligand>
</feature>
<dbReference type="EMBL" id="LUUI01000061">
    <property type="protein sequence ID" value="OAI19817.1"/>
    <property type="molecule type" value="Genomic_DNA"/>
</dbReference>
<proteinExistence type="predicted"/>
<evidence type="ECO:0000256" key="6">
    <source>
        <dbReference type="ARBA" id="ARBA00023004"/>
    </source>
</evidence>
<dbReference type="PROSITE" id="PS51007">
    <property type="entry name" value="CYTC"/>
    <property type="match status" value="1"/>
</dbReference>
<evidence type="ECO:0000256" key="7">
    <source>
        <dbReference type="ARBA" id="ARBA00031244"/>
    </source>
</evidence>
<evidence type="ECO:0000256" key="8">
    <source>
        <dbReference type="PIRSR" id="PIRSR602324-1"/>
    </source>
</evidence>
<dbReference type="InterPro" id="IPR036909">
    <property type="entry name" value="Cyt_c-like_dom_sf"/>
</dbReference>
<evidence type="ECO:0000256" key="3">
    <source>
        <dbReference type="ARBA" id="ARBA00022617"/>
    </source>
</evidence>
<dbReference type="SUPFAM" id="SSF46626">
    <property type="entry name" value="Cytochrome c"/>
    <property type="match status" value="2"/>
</dbReference>
<dbReference type="InterPro" id="IPR009056">
    <property type="entry name" value="Cyt_c-like_dom"/>
</dbReference>
<keyword evidence="9" id="KW-0732">Signal</keyword>